<keyword evidence="2" id="KW-1185">Reference proteome</keyword>
<dbReference type="EMBL" id="CACSLK010019758">
    <property type="protein sequence ID" value="CAA0819820.1"/>
    <property type="molecule type" value="Genomic_DNA"/>
</dbReference>
<feature type="non-terminal residue" evidence="1">
    <location>
        <position position="130"/>
    </location>
</feature>
<comment type="caution">
    <text evidence="1">The sequence shown here is derived from an EMBL/GenBank/DDBJ whole genome shotgun (WGS) entry which is preliminary data.</text>
</comment>
<proteinExistence type="predicted"/>
<accession>A0A9N7R816</accession>
<evidence type="ECO:0000313" key="1">
    <source>
        <dbReference type="EMBL" id="CAA0819820.1"/>
    </source>
</evidence>
<evidence type="ECO:0000313" key="2">
    <source>
        <dbReference type="Proteomes" id="UP001153555"/>
    </source>
</evidence>
<name>A0A9N7R816_STRHE</name>
<dbReference type="AlphaFoldDB" id="A0A9N7R816"/>
<gene>
    <name evidence="1" type="ORF">SHERM_18076</name>
</gene>
<reference evidence="1" key="1">
    <citation type="submission" date="2019-12" db="EMBL/GenBank/DDBJ databases">
        <authorList>
            <person name="Scholes J."/>
        </authorList>
    </citation>
    <scope>NUCLEOTIDE SEQUENCE</scope>
</reference>
<feature type="non-terminal residue" evidence="1">
    <location>
        <position position="1"/>
    </location>
</feature>
<dbReference type="Proteomes" id="UP001153555">
    <property type="component" value="Unassembled WGS sequence"/>
</dbReference>
<sequence>HLESVFAKINVLCFIQKILRKSRTMIVLKSRDVTRAPARFAFLPAALRASQPSPVLRSCTAHSRTPVHPPAARPRNPRKSHVHGFFAHLCASGADAHLSHFSCLLDSPVPNPTSVSRALGALLYTLGALL</sequence>
<protein>
    <submittedName>
        <fullName evidence="1">Uncharacterized protein</fullName>
    </submittedName>
</protein>
<organism evidence="1 2">
    <name type="scientific">Striga hermonthica</name>
    <name type="common">Purple witchweed</name>
    <name type="synonym">Buchnera hermonthica</name>
    <dbReference type="NCBI Taxonomy" id="68872"/>
    <lineage>
        <taxon>Eukaryota</taxon>
        <taxon>Viridiplantae</taxon>
        <taxon>Streptophyta</taxon>
        <taxon>Embryophyta</taxon>
        <taxon>Tracheophyta</taxon>
        <taxon>Spermatophyta</taxon>
        <taxon>Magnoliopsida</taxon>
        <taxon>eudicotyledons</taxon>
        <taxon>Gunneridae</taxon>
        <taxon>Pentapetalae</taxon>
        <taxon>asterids</taxon>
        <taxon>lamiids</taxon>
        <taxon>Lamiales</taxon>
        <taxon>Orobanchaceae</taxon>
        <taxon>Buchnereae</taxon>
        <taxon>Striga</taxon>
    </lineage>
</organism>